<accession>A0A9P6WBB4</accession>
<keyword evidence="2" id="KW-1133">Transmembrane helix</keyword>
<protein>
    <submittedName>
        <fullName evidence="3">Uncharacterized protein</fullName>
    </submittedName>
</protein>
<keyword evidence="2" id="KW-0812">Transmembrane</keyword>
<evidence type="ECO:0000313" key="3">
    <source>
        <dbReference type="EMBL" id="KAG0669176.1"/>
    </source>
</evidence>
<proteinExistence type="predicted"/>
<dbReference type="EMBL" id="PUHR01000048">
    <property type="protein sequence ID" value="KAG0669176.1"/>
    <property type="molecule type" value="Genomic_DNA"/>
</dbReference>
<gene>
    <name evidence="3" type="ORF">C6P45_004020</name>
</gene>
<dbReference type="Proteomes" id="UP000750334">
    <property type="component" value="Unassembled WGS sequence"/>
</dbReference>
<name>A0A9P6WBB4_MAUEX</name>
<keyword evidence="4" id="KW-1185">Reference proteome</keyword>
<dbReference type="AlphaFoldDB" id="A0A9P6WBB4"/>
<feature type="compositionally biased region" description="Low complexity" evidence="1">
    <location>
        <begin position="73"/>
        <end position="85"/>
    </location>
</feature>
<feature type="region of interest" description="Disordered" evidence="1">
    <location>
        <begin position="67"/>
        <end position="97"/>
    </location>
</feature>
<evidence type="ECO:0000313" key="4">
    <source>
        <dbReference type="Proteomes" id="UP000750334"/>
    </source>
</evidence>
<evidence type="ECO:0000256" key="2">
    <source>
        <dbReference type="SAM" id="Phobius"/>
    </source>
</evidence>
<dbReference type="OrthoDB" id="4069445at2759"/>
<comment type="caution">
    <text evidence="3">The sequence shown here is derived from an EMBL/GenBank/DDBJ whole genome shotgun (WGS) entry which is preliminary data.</text>
</comment>
<organism evidence="3 4">
    <name type="scientific">Maudiozyma exigua</name>
    <name type="common">Yeast</name>
    <name type="synonym">Kazachstania exigua</name>
    <dbReference type="NCBI Taxonomy" id="34358"/>
    <lineage>
        <taxon>Eukaryota</taxon>
        <taxon>Fungi</taxon>
        <taxon>Dikarya</taxon>
        <taxon>Ascomycota</taxon>
        <taxon>Saccharomycotina</taxon>
        <taxon>Saccharomycetes</taxon>
        <taxon>Saccharomycetales</taxon>
        <taxon>Saccharomycetaceae</taxon>
        <taxon>Maudiozyma</taxon>
    </lineage>
</organism>
<sequence length="131" mass="15331">MQGGIRRKKDLLPRYKKKGNYDNRTKNGFFSKYSRQLKIILAYLGLLLLVYLILNIAFSDMNKPPSFELDNSNIKQNNNNNNNQIKNEENNIPDSNIKKQFHNEVARQKEVENLIPKKKINKNLVQDANLI</sequence>
<reference evidence="3 4" key="1">
    <citation type="submission" date="2020-11" db="EMBL/GenBank/DDBJ databases">
        <title>Kefir isolates.</title>
        <authorList>
            <person name="Marcisauskas S."/>
            <person name="Kim Y."/>
            <person name="Blasche S."/>
        </authorList>
    </citation>
    <scope>NUCLEOTIDE SEQUENCE [LARGE SCALE GENOMIC DNA]</scope>
    <source>
        <strain evidence="3 4">OG2</strain>
    </source>
</reference>
<keyword evidence="2" id="KW-0472">Membrane</keyword>
<feature type="transmembrane region" description="Helical" evidence="2">
    <location>
        <begin position="39"/>
        <end position="58"/>
    </location>
</feature>
<evidence type="ECO:0000256" key="1">
    <source>
        <dbReference type="SAM" id="MobiDB-lite"/>
    </source>
</evidence>